<dbReference type="AlphaFoldDB" id="A0A4U5V8I6"/>
<feature type="region of interest" description="Disordered" evidence="2">
    <location>
        <begin position="473"/>
        <end position="518"/>
    </location>
</feature>
<evidence type="ECO:0000313" key="4">
    <source>
        <dbReference type="Proteomes" id="UP000298787"/>
    </source>
</evidence>
<feature type="compositionally biased region" description="Acidic residues" evidence="2">
    <location>
        <begin position="532"/>
        <end position="543"/>
    </location>
</feature>
<feature type="region of interest" description="Disordered" evidence="2">
    <location>
        <begin position="390"/>
        <end position="425"/>
    </location>
</feature>
<feature type="transmembrane region" description="Helical" evidence="1">
    <location>
        <begin position="36"/>
        <end position="53"/>
    </location>
</feature>
<dbReference type="EMBL" id="CM014092">
    <property type="protein sequence ID" value="TKS83005.1"/>
    <property type="molecule type" value="Genomic_DNA"/>
</dbReference>
<dbReference type="Proteomes" id="UP000298787">
    <property type="component" value="Chromosome 15"/>
</dbReference>
<reference evidence="3 4" key="1">
    <citation type="submission" date="2019-01" db="EMBL/GenBank/DDBJ databases">
        <title>Genome Assembly of Collichthys lucidus.</title>
        <authorList>
            <person name="Cai M."/>
            <person name="Xiao S."/>
        </authorList>
    </citation>
    <scope>NUCLEOTIDE SEQUENCE [LARGE SCALE GENOMIC DNA]</scope>
    <source>
        <strain evidence="3">JT15FE1705JMU</strain>
        <tissue evidence="3">Muscle</tissue>
    </source>
</reference>
<gene>
    <name evidence="3" type="ORF">D9C73_017114</name>
</gene>
<sequence length="719" mass="75571">MGSQALQILRQGVWASLTGGWYVDPHQSTFSNCFHLYLWIFLLAFPFLLYMALPPSLVVAGVYSAVVAVFFTAIKVVNYRLHAMFDLGEIVEKKQASLTAEAPKTEEGDEGSGPHDVNQHRDSHVGVEMTVFRKVNSTPPVRCSSQHSLFGLNQVSEFLPQLEDTGGTKGAPSVVQSCIAAALGGDFPGLIGISGVSGGFGEAGDCLSIPPSPSSQEDGGNKEQLQEVEDPLIKSSLSEELSENLLGLGLDPVAFAPGTEHPGCRNGLALVAGSTDSCFSAGGATTDRETLSTVSSYRSEKTDSTQLESPSFSQPRPADGQASASAPALGSNVLGAADDPSGQGGSDTDNLSDSVLLRSPSKEFSLSQGLDRTLVEGEDLPPVLCDIVQPPHLQNSSPSSSGHSEVCDLDHNAPVPPLPPPRQANSVPSGLALGLVCSEPALPISSIPFLLPDQSALQAQQVVRPKDLKLLRASGSSVGHRPGRRKAPRRRARAGSSSFDCGSYRRHHNHRQHRDYIPVRNRLGAKAYSESLFEDSSDEDDGSDMSAGSSLGSQRRYSSDDDDDDDDSSSSTSCYSPDLANTGITSPLPSAAQPPTPREGDVPETAGPSHSRAAQRSSSTASAKTHARVLSMDGAGGGQSNAAALPSTLLTMPSTSTPAPRSLTISKSDLEARTIHTDGFPVTHHHRLDSLGGSWTGNQMAWRAEELVEEGAVGGGELV</sequence>
<comment type="caution">
    <text evidence="1">Lacks conserved residue(s) required for the propagation of feature annotation.</text>
</comment>
<organism evidence="3 4">
    <name type="scientific">Collichthys lucidus</name>
    <name type="common">Big head croaker</name>
    <name type="synonym">Sciaena lucida</name>
    <dbReference type="NCBI Taxonomy" id="240159"/>
    <lineage>
        <taxon>Eukaryota</taxon>
        <taxon>Metazoa</taxon>
        <taxon>Chordata</taxon>
        <taxon>Craniata</taxon>
        <taxon>Vertebrata</taxon>
        <taxon>Euteleostomi</taxon>
        <taxon>Actinopterygii</taxon>
        <taxon>Neopterygii</taxon>
        <taxon>Teleostei</taxon>
        <taxon>Neoteleostei</taxon>
        <taxon>Acanthomorphata</taxon>
        <taxon>Eupercaria</taxon>
        <taxon>Sciaenidae</taxon>
        <taxon>Collichthys</taxon>
    </lineage>
</organism>
<evidence type="ECO:0000256" key="2">
    <source>
        <dbReference type="SAM" id="MobiDB-lite"/>
    </source>
</evidence>
<dbReference type="GO" id="GO:0016020">
    <property type="term" value="C:membrane"/>
    <property type="evidence" value="ECO:0007669"/>
    <property type="project" value="UniProtKB-SubCell"/>
</dbReference>
<feature type="region of interest" description="Disordered" evidence="2">
    <location>
        <begin position="204"/>
        <end position="227"/>
    </location>
</feature>
<comment type="similarity">
    <text evidence="1">Belongs to the pecanex family.</text>
</comment>
<evidence type="ECO:0000256" key="1">
    <source>
        <dbReference type="RuleBase" id="RU367089"/>
    </source>
</evidence>
<feature type="compositionally biased region" description="Low complexity" evidence="2">
    <location>
        <begin position="609"/>
        <end position="623"/>
    </location>
</feature>
<feature type="compositionally biased region" description="Basic residues" evidence="2">
    <location>
        <begin position="504"/>
        <end position="513"/>
    </location>
</feature>
<feature type="compositionally biased region" description="Basic residues" evidence="2">
    <location>
        <begin position="481"/>
        <end position="493"/>
    </location>
</feature>
<dbReference type="PANTHER" id="PTHR12372">
    <property type="entry name" value="PECANEX"/>
    <property type="match status" value="1"/>
</dbReference>
<name>A0A4U5V8I6_COLLU</name>
<feature type="region of interest" description="Disordered" evidence="2">
    <location>
        <begin position="281"/>
        <end position="354"/>
    </location>
</feature>
<feature type="transmembrane region" description="Helical" evidence="1">
    <location>
        <begin position="59"/>
        <end position="77"/>
    </location>
</feature>
<protein>
    <recommendedName>
        <fullName evidence="1">Pecanex-like protein</fullName>
    </recommendedName>
</protein>
<feature type="compositionally biased region" description="Polar residues" evidence="2">
    <location>
        <begin position="304"/>
        <end position="314"/>
    </location>
</feature>
<accession>A0A4U5V8I6</accession>
<evidence type="ECO:0000313" key="3">
    <source>
        <dbReference type="EMBL" id="TKS83005.1"/>
    </source>
</evidence>
<feature type="compositionally biased region" description="Low complexity" evidence="2">
    <location>
        <begin position="544"/>
        <end position="553"/>
    </location>
</feature>
<feature type="compositionally biased region" description="Polar residues" evidence="2">
    <location>
        <begin position="392"/>
        <end position="403"/>
    </location>
</feature>
<keyword evidence="1" id="KW-0812">Transmembrane</keyword>
<dbReference type="InterPro" id="IPR039797">
    <property type="entry name" value="Pecanex"/>
</dbReference>
<feature type="region of interest" description="Disordered" evidence="2">
    <location>
        <begin position="98"/>
        <end position="120"/>
    </location>
</feature>
<dbReference type="PANTHER" id="PTHR12372:SF4">
    <property type="entry name" value="PECANEX-LIKE PROTEIN 3"/>
    <property type="match status" value="1"/>
</dbReference>
<proteinExistence type="inferred from homology"/>
<keyword evidence="1" id="KW-0472">Membrane</keyword>
<keyword evidence="4" id="KW-1185">Reference proteome</keyword>
<keyword evidence="1" id="KW-1133">Transmembrane helix</keyword>
<comment type="subcellular location">
    <subcellularLocation>
        <location evidence="1">Membrane</location>
        <topology evidence="1">Multi-pass membrane protein</topology>
    </subcellularLocation>
</comment>
<feature type="region of interest" description="Disordered" evidence="2">
    <location>
        <begin position="532"/>
        <end position="626"/>
    </location>
</feature>